<dbReference type="PIRSF" id="PIRSF028846">
    <property type="entry name" value="UCP028846"/>
    <property type="match status" value="1"/>
</dbReference>
<sequence length="431" mass="49762">MNDDYSRYPEAMQRLFAEADKKLAGRPKLLGMFKRCFASTLETTTKRMEDGSTFVITGDIPAMWLRDSSAQVRHYIPLAAEDAELGAMIEGVVRRQMMYVGIDPYANAFNESPNDERYDEDLTDLNPWVWERKYEIDSLCYPVQLSYLYWKATGRTAMFDEQYRSALRRILQLWETEQHHDAQSSYRFQRFDCPPTDTLRNGGKGMPVNYTGMTWSGFRPSDDACTFGYLVPSNMFAAVVLGYMAEIADQVYRDERLRRKAERLKEEIEFGIEAYGTLFHPKYGKIYAYETDGYGNHHLMDDANVPSLLSIPYLGYRSADDPVYRNTRRFILSEDNPYYYEGTAASGIGSPHTPHRYIWHIALSMQGLTSRDPQEAVRLLDTLLATDADTGFMHEGFHADDPQLYTRPWFAWSNSLFAEFVHGLMRQGAFD</sequence>
<dbReference type="AlphaFoldDB" id="A0A3D9JQE6"/>
<dbReference type="OrthoDB" id="181472at2"/>
<evidence type="ECO:0000313" key="1">
    <source>
        <dbReference type="EMBL" id="RED76343.1"/>
    </source>
</evidence>
<dbReference type="InterPro" id="IPR012341">
    <property type="entry name" value="6hp_glycosidase-like_sf"/>
</dbReference>
<accession>A0A3D9JQE6</accession>
<evidence type="ECO:0000313" key="2">
    <source>
        <dbReference type="Proteomes" id="UP000256977"/>
    </source>
</evidence>
<gene>
    <name evidence="1" type="ORF">DFP98_11260</name>
</gene>
<dbReference type="GO" id="GO:0005975">
    <property type="term" value="P:carbohydrate metabolic process"/>
    <property type="evidence" value="ECO:0007669"/>
    <property type="project" value="InterPro"/>
</dbReference>
<dbReference type="InterPro" id="IPR008928">
    <property type="entry name" value="6-hairpin_glycosidase_sf"/>
</dbReference>
<dbReference type="InterPro" id="IPR008313">
    <property type="entry name" value="GH125"/>
</dbReference>
<evidence type="ECO:0008006" key="3">
    <source>
        <dbReference type="Google" id="ProtNLM"/>
    </source>
</evidence>
<dbReference type="Gene3D" id="1.50.10.10">
    <property type="match status" value="1"/>
</dbReference>
<dbReference type="PANTHER" id="PTHR31047">
    <property type="entry name" value="MEIOTICALLY UP-REGULATED GENE 157 PROTEIN"/>
    <property type="match status" value="1"/>
</dbReference>
<protein>
    <recommendedName>
        <fullName evidence="3">Metal-independent alpha-mannosidase</fullName>
    </recommendedName>
</protein>
<comment type="caution">
    <text evidence="1">The sequence shown here is derived from an EMBL/GenBank/DDBJ whole genome shotgun (WGS) entry which is preliminary data.</text>
</comment>
<dbReference type="RefSeq" id="WP_116061639.1">
    <property type="nucleotide sequence ID" value="NZ_QRDZ01000012.1"/>
</dbReference>
<dbReference type="EMBL" id="QRDZ01000012">
    <property type="protein sequence ID" value="RED76343.1"/>
    <property type="molecule type" value="Genomic_DNA"/>
</dbReference>
<dbReference type="SMART" id="SM01149">
    <property type="entry name" value="DUF1237"/>
    <property type="match status" value="1"/>
</dbReference>
<dbReference type="SUPFAM" id="SSF48208">
    <property type="entry name" value="Six-hairpin glycosidases"/>
    <property type="match status" value="1"/>
</dbReference>
<keyword evidence="2" id="KW-1185">Reference proteome</keyword>
<dbReference type="Proteomes" id="UP000256977">
    <property type="component" value="Unassembled WGS sequence"/>
</dbReference>
<dbReference type="Pfam" id="PF06824">
    <property type="entry name" value="Glyco_hydro_125"/>
    <property type="match status" value="1"/>
</dbReference>
<organism evidence="1 2">
    <name type="scientific">Cohnella phaseoli</name>
    <dbReference type="NCBI Taxonomy" id="456490"/>
    <lineage>
        <taxon>Bacteria</taxon>
        <taxon>Bacillati</taxon>
        <taxon>Bacillota</taxon>
        <taxon>Bacilli</taxon>
        <taxon>Bacillales</taxon>
        <taxon>Paenibacillaceae</taxon>
        <taxon>Cohnella</taxon>
    </lineage>
</organism>
<dbReference type="PANTHER" id="PTHR31047:SF0">
    <property type="entry name" value="MEIOTICALLY UP-REGULATED GENE 157 PROTEIN"/>
    <property type="match status" value="1"/>
</dbReference>
<name>A0A3D9JQE6_9BACL</name>
<proteinExistence type="predicted"/>
<reference evidence="1 2" key="1">
    <citation type="submission" date="2018-07" db="EMBL/GenBank/DDBJ databases">
        <title>Genomic Encyclopedia of Type Strains, Phase III (KMG-III): the genomes of soil and plant-associated and newly described type strains.</title>
        <authorList>
            <person name="Whitman W."/>
        </authorList>
    </citation>
    <scope>NUCLEOTIDE SEQUENCE [LARGE SCALE GENOMIC DNA]</scope>
    <source>
        <strain evidence="1 2">CECT 7287</strain>
    </source>
</reference>